<dbReference type="RefSeq" id="WP_062277875.1">
    <property type="nucleotide sequence ID" value="NZ_LSYU01000110.1"/>
</dbReference>
<evidence type="ECO:0000313" key="3">
    <source>
        <dbReference type="EMBL" id="KXX63324.1"/>
    </source>
</evidence>
<evidence type="ECO:0000259" key="2">
    <source>
        <dbReference type="Pfam" id="PF13439"/>
    </source>
</evidence>
<reference evidence="3 4" key="1">
    <citation type="submission" date="2016-02" db="EMBL/GenBank/DDBJ databases">
        <title>Genome sequence of Marichromatium gracile YL-28, a purple sulfur bacterium.</title>
        <authorList>
            <person name="Zhao C."/>
            <person name="Hong X."/>
            <person name="Chen S."/>
            <person name="Yang S."/>
        </authorList>
    </citation>
    <scope>NUCLEOTIDE SEQUENCE [LARGE SCALE GENOMIC DNA]</scope>
    <source>
        <strain evidence="3 4">YL28</strain>
    </source>
</reference>
<name>A0ABR5VCP4_MARGR</name>
<dbReference type="Gene3D" id="3.40.50.2000">
    <property type="entry name" value="Glycogen Phosphorylase B"/>
    <property type="match status" value="2"/>
</dbReference>
<dbReference type="SUPFAM" id="SSF53756">
    <property type="entry name" value="UDP-Glycosyltransferase/glycogen phosphorylase"/>
    <property type="match status" value="1"/>
</dbReference>
<sequence>MTDARYLVLSELFMPTKGGTAVWFAEVYRRLGGAGTHIVTARVPGDADYDRTQPNSVHRVTMRESRWLRPASLPRYLGLLRGGLAAIARARFSAVHAGRVLPEGLVAWLLARLIRRPLVVYAHGEEITTWSRHPRRLWAMRWVYRRAERVVANSDFTRERLLELGVRPARIRLIHPGVDLARFHTAIDASPERAELGLAEGARLILSVGRLSRRKGFDRVIEALPALCAQGLDVHYAVIGIGEDQHYLETLAARHGCAERVHLLGHVAPEALPCWYAAADLFAMPNREIDGDTEGFGMVFLEAAACGTPALAGRAGGTGAAVLDGETGLRVEGADAEAVCAALARLLGDPLLLARMGEAAAARAHAAFSWERVAELTRTL</sequence>
<dbReference type="GO" id="GO:0016740">
    <property type="term" value="F:transferase activity"/>
    <property type="evidence" value="ECO:0007669"/>
    <property type="project" value="UniProtKB-KW"/>
</dbReference>
<dbReference type="PANTHER" id="PTHR45947">
    <property type="entry name" value="SULFOQUINOVOSYL TRANSFERASE SQD2"/>
    <property type="match status" value="1"/>
</dbReference>
<dbReference type="InterPro" id="IPR001296">
    <property type="entry name" value="Glyco_trans_1"/>
</dbReference>
<comment type="caution">
    <text evidence="3">The sequence shown here is derived from an EMBL/GenBank/DDBJ whole genome shotgun (WGS) entry which is preliminary data.</text>
</comment>
<dbReference type="InterPro" id="IPR050194">
    <property type="entry name" value="Glycosyltransferase_grp1"/>
</dbReference>
<dbReference type="Pfam" id="PF13439">
    <property type="entry name" value="Glyco_transf_4"/>
    <property type="match status" value="1"/>
</dbReference>
<dbReference type="CDD" id="cd03801">
    <property type="entry name" value="GT4_PimA-like"/>
    <property type="match status" value="1"/>
</dbReference>
<organism evidence="3 4">
    <name type="scientific">Marichromatium gracile</name>
    <name type="common">Chromatium gracile</name>
    <dbReference type="NCBI Taxonomy" id="1048"/>
    <lineage>
        <taxon>Bacteria</taxon>
        <taxon>Pseudomonadati</taxon>
        <taxon>Pseudomonadota</taxon>
        <taxon>Gammaproteobacteria</taxon>
        <taxon>Chromatiales</taxon>
        <taxon>Chromatiaceae</taxon>
        <taxon>Marichromatium</taxon>
    </lineage>
</organism>
<keyword evidence="4" id="KW-1185">Reference proteome</keyword>
<feature type="domain" description="Glycosyltransferase subfamily 4-like N-terminal" evidence="2">
    <location>
        <begin position="18"/>
        <end position="182"/>
    </location>
</feature>
<feature type="domain" description="Glycosyl transferase family 1" evidence="1">
    <location>
        <begin position="192"/>
        <end position="361"/>
    </location>
</feature>
<keyword evidence="3" id="KW-0808">Transferase</keyword>
<accession>A0ABR5VCP4</accession>
<dbReference type="EMBL" id="LSYU01000110">
    <property type="protein sequence ID" value="KXX63324.1"/>
    <property type="molecule type" value="Genomic_DNA"/>
</dbReference>
<proteinExistence type="predicted"/>
<dbReference type="InterPro" id="IPR028098">
    <property type="entry name" value="Glyco_trans_4-like_N"/>
</dbReference>
<dbReference type="Proteomes" id="UP000075766">
    <property type="component" value="Unassembled WGS sequence"/>
</dbReference>
<evidence type="ECO:0000313" key="4">
    <source>
        <dbReference type="Proteomes" id="UP000075766"/>
    </source>
</evidence>
<dbReference type="Pfam" id="PF00534">
    <property type="entry name" value="Glycos_transf_1"/>
    <property type="match status" value="1"/>
</dbReference>
<gene>
    <name evidence="3" type="ORF">AY586_05380</name>
</gene>
<evidence type="ECO:0000259" key="1">
    <source>
        <dbReference type="Pfam" id="PF00534"/>
    </source>
</evidence>
<protein>
    <submittedName>
        <fullName evidence="3">Glycosyl transferase</fullName>
    </submittedName>
</protein>
<dbReference type="PANTHER" id="PTHR45947:SF3">
    <property type="entry name" value="SULFOQUINOVOSYL TRANSFERASE SQD2"/>
    <property type="match status" value="1"/>
</dbReference>